<keyword evidence="2" id="KW-1185">Reference proteome</keyword>
<dbReference type="AlphaFoldDB" id="A0A7D9K365"/>
<protein>
    <submittedName>
        <fullName evidence="1">Uncharacterized protein</fullName>
    </submittedName>
</protein>
<dbReference type="OrthoDB" id="8195376at2759"/>
<dbReference type="SUPFAM" id="SSF56672">
    <property type="entry name" value="DNA/RNA polymerases"/>
    <property type="match status" value="1"/>
</dbReference>
<dbReference type="EMBL" id="CACRXK020026455">
    <property type="protein sequence ID" value="CAB4040204.1"/>
    <property type="molecule type" value="Genomic_DNA"/>
</dbReference>
<proteinExistence type="predicted"/>
<comment type="caution">
    <text evidence="1">The sequence shown here is derived from an EMBL/GenBank/DDBJ whole genome shotgun (WGS) entry which is preliminary data.</text>
</comment>
<evidence type="ECO:0000313" key="2">
    <source>
        <dbReference type="Proteomes" id="UP001152795"/>
    </source>
</evidence>
<evidence type="ECO:0000313" key="1">
    <source>
        <dbReference type="EMBL" id="CAB4040204.1"/>
    </source>
</evidence>
<accession>A0A7D9K365</accession>
<dbReference type="InterPro" id="IPR050951">
    <property type="entry name" value="Retrovirus_Pol_polyprotein"/>
</dbReference>
<reference evidence="1" key="1">
    <citation type="submission" date="2020-04" db="EMBL/GenBank/DDBJ databases">
        <authorList>
            <person name="Alioto T."/>
            <person name="Alioto T."/>
            <person name="Gomez Garrido J."/>
        </authorList>
    </citation>
    <scope>NUCLEOTIDE SEQUENCE</scope>
    <source>
        <strain evidence="1">A484AB</strain>
    </source>
</reference>
<name>A0A7D9K365_PARCT</name>
<dbReference type="InterPro" id="IPR043128">
    <property type="entry name" value="Rev_trsase/Diguanyl_cyclase"/>
</dbReference>
<dbReference type="PANTHER" id="PTHR37984:SF5">
    <property type="entry name" value="PROTEIN NYNRIN-LIKE"/>
    <property type="match status" value="1"/>
</dbReference>
<organism evidence="1 2">
    <name type="scientific">Paramuricea clavata</name>
    <name type="common">Red gorgonian</name>
    <name type="synonym">Violescent sea-whip</name>
    <dbReference type="NCBI Taxonomy" id="317549"/>
    <lineage>
        <taxon>Eukaryota</taxon>
        <taxon>Metazoa</taxon>
        <taxon>Cnidaria</taxon>
        <taxon>Anthozoa</taxon>
        <taxon>Octocorallia</taxon>
        <taxon>Malacalcyonacea</taxon>
        <taxon>Plexauridae</taxon>
        <taxon>Paramuricea</taxon>
    </lineage>
</organism>
<sequence length="224" mass="24827">MIVCGVADQSPRERLLRDADLTLAKAIDAGIAAEETKRHAKELEKHQQSSDIHQVYHSKERKLKKSNRAPDDVIKKCKFCNGSHQRGNCPAYGKRCRTCNHTGAKCNVIPKRLLSNLSPRPKLKTANVQLSAYNGTTIPVAESLTFLGHTLSADGVKPDLSKVEAIVNMPIPESKGDLQRFLGIVNYLGKFVPNLSQTTTPLREMLKKMFILTSSNHNRTPSKS</sequence>
<dbReference type="InterPro" id="IPR043502">
    <property type="entry name" value="DNA/RNA_pol_sf"/>
</dbReference>
<dbReference type="Proteomes" id="UP001152795">
    <property type="component" value="Unassembled WGS sequence"/>
</dbReference>
<dbReference type="PANTHER" id="PTHR37984">
    <property type="entry name" value="PROTEIN CBG26694"/>
    <property type="match status" value="1"/>
</dbReference>
<gene>
    <name evidence="1" type="ORF">PACLA_8A048308</name>
</gene>
<dbReference type="Gene3D" id="3.30.70.270">
    <property type="match status" value="1"/>
</dbReference>